<dbReference type="InterPro" id="IPR025875">
    <property type="entry name" value="Leu-rich_rpt_4"/>
</dbReference>
<dbReference type="EMBL" id="CAJNOR010007490">
    <property type="protein sequence ID" value="CAF1618184.1"/>
    <property type="molecule type" value="Genomic_DNA"/>
</dbReference>
<organism evidence="4 5">
    <name type="scientific">Adineta ricciae</name>
    <name type="common">Rotifer</name>
    <dbReference type="NCBI Taxonomy" id="249248"/>
    <lineage>
        <taxon>Eukaryota</taxon>
        <taxon>Metazoa</taxon>
        <taxon>Spiralia</taxon>
        <taxon>Gnathifera</taxon>
        <taxon>Rotifera</taxon>
        <taxon>Eurotatoria</taxon>
        <taxon>Bdelloidea</taxon>
        <taxon>Adinetida</taxon>
        <taxon>Adinetidae</taxon>
        <taxon>Adineta</taxon>
    </lineage>
</organism>
<dbReference type="InterPro" id="IPR003591">
    <property type="entry name" value="Leu-rich_rpt_typical-subtyp"/>
</dbReference>
<dbReference type="Gene3D" id="3.80.10.10">
    <property type="entry name" value="Ribonuclease Inhibitor"/>
    <property type="match status" value="1"/>
</dbReference>
<evidence type="ECO:0000256" key="2">
    <source>
        <dbReference type="ARBA" id="ARBA00022737"/>
    </source>
</evidence>
<dbReference type="GO" id="GO:0009966">
    <property type="term" value="P:regulation of signal transduction"/>
    <property type="evidence" value="ECO:0007669"/>
    <property type="project" value="UniProtKB-ARBA"/>
</dbReference>
<protein>
    <submittedName>
        <fullName evidence="4">Uncharacterized protein</fullName>
    </submittedName>
</protein>
<dbReference type="InterPro" id="IPR050216">
    <property type="entry name" value="LRR_domain-containing"/>
</dbReference>
<dbReference type="Pfam" id="PF13855">
    <property type="entry name" value="LRR_8"/>
    <property type="match status" value="1"/>
</dbReference>
<feature type="compositionally biased region" description="Low complexity" evidence="3">
    <location>
        <begin position="17"/>
        <end position="33"/>
    </location>
</feature>
<dbReference type="PROSITE" id="PS51450">
    <property type="entry name" value="LRR"/>
    <property type="match status" value="2"/>
</dbReference>
<feature type="region of interest" description="Disordered" evidence="3">
    <location>
        <begin position="1"/>
        <end position="59"/>
    </location>
</feature>
<keyword evidence="1" id="KW-0433">Leucine-rich repeat</keyword>
<feature type="compositionally biased region" description="Low complexity" evidence="3">
    <location>
        <begin position="1167"/>
        <end position="1190"/>
    </location>
</feature>
<dbReference type="InterPro" id="IPR027417">
    <property type="entry name" value="P-loop_NTPase"/>
</dbReference>
<dbReference type="Pfam" id="PF12799">
    <property type="entry name" value="LRR_4"/>
    <property type="match status" value="1"/>
</dbReference>
<evidence type="ECO:0000256" key="1">
    <source>
        <dbReference type="ARBA" id="ARBA00022614"/>
    </source>
</evidence>
<feature type="compositionally biased region" description="Polar residues" evidence="3">
    <location>
        <begin position="40"/>
        <end position="51"/>
    </location>
</feature>
<dbReference type="Proteomes" id="UP000663828">
    <property type="component" value="Unassembled WGS sequence"/>
</dbReference>
<dbReference type="InterPro" id="IPR001611">
    <property type="entry name" value="Leu-rich_rpt"/>
</dbReference>
<gene>
    <name evidence="4" type="ORF">XAT740_LOCUS49860</name>
</gene>
<sequence length="1196" mass="136601">MPIVPPTTGKAPLSAVGRRTASTTKGTSKSGGSTEKRSGQSARSSNQTQQAGVGKNVLKPMNEIDLDVSAPPRLPDPTLFIRAGTSGNRHLLPIHLIDDDVNIGSFIRPISRLSSRTSTTELCTNVDMIRNVCSSIKTLQHFDISKNDLKDLSSDLSSLIELESLNCSHNQLTDISSSFEQLVLLKELDLSFNQFNQLPNVVYTLKSLIRLNCEHNCITSINAELIDLKRLKFLIMDHNQLESLATCDFSQMKKLEYIHIAHNQLLKFPRGLHRLHHLRNVNLSHNRLATFPIDLLQVSTLDVLNLSHNLIVKLPPMPVAYKRVSLIFSIDLSFNQLTKFPEYLLLVAKKVDVSNNNIRVISNDLLKILKNEIITTRQLIIHTNPIGQPVFPPEVLNEDVSNTVSVLRMVKNCLDEQLTDVHVRQGFKICITGPKSSGKTALANCLEENAPLTINENEEEVEERIVQVHQYSFRIHTTPEQPSPPSLPPSSTASTEKTKPLSNKNIVELAKTQPQRSETNTRKRRNLSAQTTKQTTAATPPPKSPVPPPATPPPPVSVEPMKFLPLTIYDFNGSSEYYEHIPPFIDTNALHLLCIHAFNFQQTTPEAIEDVFNETFDRSSSSIITQLFQLLQLLCEKTTRTRAIMIIPLATCIDLYDKHSNEEKTAALEKINKFFQLYLQHRVNRIKHDMELIHSLSTISSSLSDRLKTYSSLLSIRLQIEPCHSVSSLTFHGIDELNRIIQHNILTQKTIFPHVDRILPGLWADANQYIESLADLLPFPYLLWTNYTSRVISKHGLSHLISDITMSVRDEGKIIVLNEIGTNDRVVFLRPSWLTDLLYNLFRHDMSTTYLDYEKNDIFALSNLPEARFQTCKTEFLKSGLLHSDLLRSIWFNLLYKKESFYHLWFTIMRFLLVAYPKMSKVQLKRLVHVEASDSLSKGERSYTRLIDMKQNPDDKEEIKFDYAVVPYYLPFIKPKEQQEEFRRYNNRLKNIITVRYTSQSLPLGFFHRYSVSAILRLDIIYKKHWNDFILGEHEERETRFILETDHRTFINCHCGTSIAEQSFEEIWNVLMPILNHFEEMFTQLAPSNQFERFVQCPQCKEFSFMGEWTTPKELQCIKTKACPLCGENIDTARLVQPNERKRRSEELLRRIRERHAKTATKVADNAAVSQQEPQSPSSSAAAAATTSTQLLVPPV</sequence>
<dbReference type="SMART" id="SM00369">
    <property type="entry name" value="LRR_TYP"/>
    <property type="match status" value="6"/>
</dbReference>
<reference evidence="4" key="1">
    <citation type="submission" date="2021-02" db="EMBL/GenBank/DDBJ databases">
        <authorList>
            <person name="Nowell W R."/>
        </authorList>
    </citation>
    <scope>NUCLEOTIDE SEQUENCE</scope>
</reference>
<feature type="region of interest" description="Disordered" evidence="3">
    <location>
        <begin position="476"/>
        <end position="558"/>
    </location>
</feature>
<dbReference type="SMART" id="SM00364">
    <property type="entry name" value="LRR_BAC"/>
    <property type="match status" value="7"/>
</dbReference>
<keyword evidence="2" id="KW-0677">Repeat</keyword>
<dbReference type="PANTHER" id="PTHR48051">
    <property type="match status" value="1"/>
</dbReference>
<dbReference type="AlphaFoldDB" id="A0A816C1Z0"/>
<dbReference type="SUPFAM" id="SSF52058">
    <property type="entry name" value="L domain-like"/>
    <property type="match status" value="1"/>
</dbReference>
<proteinExistence type="predicted"/>
<dbReference type="Gene3D" id="3.40.50.300">
    <property type="entry name" value="P-loop containing nucleotide triphosphate hydrolases"/>
    <property type="match status" value="1"/>
</dbReference>
<evidence type="ECO:0000256" key="3">
    <source>
        <dbReference type="SAM" id="MobiDB-lite"/>
    </source>
</evidence>
<feature type="compositionally biased region" description="Low complexity" evidence="3">
    <location>
        <begin position="528"/>
        <end position="538"/>
    </location>
</feature>
<dbReference type="GO" id="GO:0005737">
    <property type="term" value="C:cytoplasm"/>
    <property type="evidence" value="ECO:0007669"/>
    <property type="project" value="TreeGrafter"/>
</dbReference>
<evidence type="ECO:0000313" key="5">
    <source>
        <dbReference type="Proteomes" id="UP000663828"/>
    </source>
</evidence>
<dbReference type="PANTHER" id="PTHR48051:SF1">
    <property type="entry name" value="RAS SUPPRESSOR PROTEIN 1"/>
    <property type="match status" value="1"/>
</dbReference>
<evidence type="ECO:0000313" key="4">
    <source>
        <dbReference type="EMBL" id="CAF1618184.1"/>
    </source>
</evidence>
<comment type="caution">
    <text evidence="4">The sequence shown here is derived from an EMBL/GenBank/DDBJ whole genome shotgun (WGS) entry which is preliminary data.</text>
</comment>
<accession>A0A816C1Z0</accession>
<dbReference type="InterPro" id="IPR032675">
    <property type="entry name" value="LRR_dom_sf"/>
</dbReference>
<name>A0A816C1Z0_ADIRI</name>
<feature type="region of interest" description="Disordered" evidence="3">
    <location>
        <begin position="1160"/>
        <end position="1196"/>
    </location>
</feature>
<keyword evidence="5" id="KW-1185">Reference proteome</keyword>
<feature type="compositionally biased region" description="Pro residues" evidence="3">
    <location>
        <begin position="539"/>
        <end position="557"/>
    </location>
</feature>
<dbReference type="SUPFAM" id="SSF52540">
    <property type="entry name" value="P-loop containing nucleoside triphosphate hydrolases"/>
    <property type="match status" value="1"/>
</dbReference>